<comment type="subcellular location">
    <subcellularLocation>
        <location evidence="1">Nucleus</location>
    </subcellularLocation>
</comment>
<evidence type="ECO:0000256" key="7">
    <source>
        <dbReference type="ARBA" id="ARBA00023242"/>
    </source>
</evidence>
<dbReference type="EMBL" id="BDDD01001981">
    <property type="protein sequence ID" value="GAV79483.1"/>
    <property type="molecule type" value="Genomic_DNA"/>
</dbReference>
<feature type="domain" description="AP2/ERF" evidence="10">
    <location>
        <begin position="114"/>
        <end position="172"/>
    </location>
</feature>
<dbReference type="GO" id="GO:0003700">
    <property type="term" value="F:DNA-binding transcription factor activity"/>
    <property type="evidence" value="ECO:0007669"/>
    <property type="project" value="InterPro"/>
</dbReference>
<feature type="compositionally biased region" description="Basic and acidic residues" evidence="9">
    <location>
        <begin position="54"/>
        <end position="69"/>
    </location>
</feature>
<keyword evidence="5" id="KW-0010">Activator</keyword>
<dbReference type="Pfam" id="PF00847">
    <property type="entry name" value="AP2"/>
    <property type="match status" value="1"/>
</dbReference>
<dbReference type="STRING" id="3775.A0A1Q3CHB1"/>
<dbReference type="PANTHER" id="PTHR31190:SF499">
    <property type="entry name" value="ETHYLENE-RESPONSIVE TRANSCRIPTION FACTOR ERF105"/>
    <property type="match status" value="1"/>
</dbReference>
<evidence type="ECO:0000259" key="10">
    <source>
        <dbReference type="PROSITE" id="PS51032"/>
    </source>
</evidence>
<dbReference type="FunCoup" id="A0A1Q3CHB1">
    <property type="interactions" value="99"/>
</dbReference>
<protein>
    <submittedName>
        <fullName evidence="11">AP2 domain-containing protein</fullName>
    </submittedName>
</protein>
<evidence type="ECO:0000256" key="1">
    <source>
        <dbReference type="ARBA" id="ARBA00004123"/>
    </source>
</evidence>
<keyword evidence="12" id="KW-1185">Reference proteome</keyword>
<sequence length="222" mass="25497">INLQTIMSYDMEEALEESSWLELISQHLLGDSTSTDAFIGNLFNLNTPACRQPIEPKDPIPKQESKSDPNDYMQEISSCEVLVKPELVHTCSWYKQPEPVLKRRVSDQCEARRHYRGVRKRPWGKYAAEIRDPNRKGRRVWLGTFDCEVDAAKAYDWTAFKMRGTKAILNFPLEAGLAAPPANTRRKRREPKMVLPESDVMLPENWNLVLAGEDEMEGVFIS</sequence>
<proteinExistence type="inferred from homology"/>
<evidence type="ECO:0000256" key="6">
    <source>
        <dbReference type="ARBA" id="ARBA00023163"/>
    </source>
</evidence>
<dbReference type="FunFam" id="3.30.730.10:FF:000001">
    <property type="entry name" value="Ethylene-responsive transcription factor 2"/>
    <property type="match status" value="1"/>
</dbReference>
<evidence type="ECO:0000256" key="9">
    <source>
        <dbReference type="SAM" id="MobiDB-lite"/>
    </source>
</evidence>
<feature type="region of interest" description="Disordered" evidence="9">
    <location>
        <begin position="50"/>
        <end position="69"/>
    </location>
</feature>
<dbReference type="GO" id="GO:0000976">
    <property type="term" value="F:transcription cis-regulatory region binding"/>
    <property type="evidence" value="ECO:0007669"/>
    <property type="project" value="UniProtKB-ARBA"/>
</dbReference>
<evidence type="ECO:0000313" key="12">
    <source>
        <dbReference type="Proteomes" id="UP000187406"/>
    </source>
</evidence>
<dbReference type="CDD" id="cd00018">
    <property type="entry name" value="AP2"/>
    <property type="match status" value="1"/>
</dbReference>
<dbReference type="InterPro" id="IPR044808">
    <property type="entry name" value="ERF_plant"/>
</dbReference>
<dbReference type="GO" id="GO:0005634">
    <property type="term" value="C:nucleus"/>
    <property type="evidence" value="ECO:0007669"/>
    <property type="project" value="UniProtKB-SubCell"/>
</dbReference>
<dbReference type="PROSITE" id="PS51032">
    <property type="entry name" value="AP2_ERF"/>
    <property type="match status" value="1"/>
</dbReference>
<dbReference type="AlphaFoldDB" id="A0A1Q3CHB1"/>
<comment type="caution">
    <text evidence="11">The sequence shown here is derived from an EMBL/GenBank/DDBJ whole genome shotgun (WGS) entry which is preliminary data.</text>
</comment>
<evidence type="ECO:0000256" key="4">
    <source>
        <dbReference type="ARBA" id="ARBA00023125"/>
    </source>
</evidence>
<dbReference type="InterPro" id="IPR001471">
    <property type="entry name" value="AP2/ERF_dom"/>
</dbReference>
<keyword evidence="7" id="KW-0539">Nucleus</keyword>
<evidence type="ECO:0000256" key="8">
    <source>
        <dbReference type="ARBA" id="ARBA00024343"/>
    </source>
</evidence>
<dbReference type="PANTHER" id="PTHR31190">
    <property type="entry name" value="DNA-BINDING DOMAIN"/>
    <property type="match status" value="1"/>
</dbReference>
<dbReference type="SUPFAM" id="SSF54171">
    <property type="entry name" value="DNA-binding domain"/>
    <property type="match status" value="1"/>
</dbReference>
<comment type="similarity">
    <text evidence="8">Belongs to the AP2/ERF transcription factor family. ERF subfamily.</text>
</comment>
<evidence type="ECO:0000256" key="2">
    <source>
        <dbReference type="ARBA" id="ARBA00022745"/>
    </source>
</evidence>
<dbReference type="InParanoid" id="A0A1Q3CHB1"/>
<evidence type="ECO:0000256" key="3">
    <source>
        <dbReference type="ARBA" id="ARBA00023015"/>
    </source>
</evidence>
<dbReference type="InterPro" id="IPR036955">
    <property type="entry name" value="AP2/ERF_dom_sf"/>
</dbReference>
<gene>
    <name evidence="11" type="ORF">CFOL_v3_22948</name>
</gene>
<keyword evidence="3" id="KW-0805">Transcription regulation</keyword>
<dbReference type="OrthoDB" id="674504at2759"/>
<dbReference type="GO" id="GO:0006950">
    <property type="term" value="P:response to stress"/>
    <property type="evidence" value="ECO:0007669"/>
    <property type="project" value="UniProtKB-ARBA"/>
</dbReference>
<dbReference type="Proteomes" id="UP000187406">
    <property type="component" value="Unassembled WGS sequence"/>
</dbReference>
<feature type="non-terminal residue" evidence="11">
    <location>
        <position position="1"/>
    </location>
</feature>
<name>A0A1Q3CHB1_CEPFO</name>
<dbReference type="PRINTS" id="PR00367">
    <property type="entry name" value="ETHRSPELEMNT"/>
</dbReference>
<organism evidence="11 12">
    <name type="scientific">Cephalotus follicularis</name>
    <name type="common">Albany pitcher plant</name>
    <dbReference type="NCBI Taxonomy" id="3775"/>
    <lineage>
        <taxon>Eukaryota</taxon>
        <taxon>Viridiplantae</taxon>
        <taxon>Streptophyta</taxon>
        <taxon>Embryophyta</taxon>
        <taxon>Tracheophyta</taxon>
        <taxon>Spermatophyta</taxon>
        <taxon>Magnoliopsida</taxon>
        <taxon>eudicotyledons</taxon>
        <taxon>Gunneridae</taxon>
        <taxon>Pentapetalae</taxon>
        <taxon>rosids</taxon>
        <taxon>fabids</taxon>
        <taxon>Oxalidales</taxon>
        <taxon>Cephalotaceae</taxon>
        <taxon>Cephalotus</taxon>
    </lineage>
</organism>
<accession>A0A1Q3CHB1</accession>
<reference evidence="12" key="1">
    <citation type="submission" date="2016-04" db="EMBL/GenBank/DDBJ databases">
        <title>Cephalotus genome sequencing.</title>
        <authorList>
            <person name="Fukushima K."/>
            <person name="Hasebe M."/>
            <person name="Fang X."/>
        </authorList>
    </citation>
    <scope>NUCLEOTIDE SEQUENCE [LARGE SCALE GENOMIC DNA]</scope>
    <source>
        <strain evidence="12">cv. St1</strain>
    </source>
</reference>
<keyword evidence="6" id="KW-0804">Transcription</keyword>
<keyword evidence="4" id="KW-0238">DNA-binding</keyword>
<dbReference type="Gene3D" id="3.30.730.10">
    <property type="entry name" value="AP2/ERF domain"/>
    <property type="match status" value="1"/>
</dbReference>
<dbReference type="InterPro" id="IPR016177">
    <property type="entry name" value="DNA-bd_dom_sf"/>
</dbReference>
<dbReference type="SMART" id="SM00380">
    <property type="entry name" value="AP2"/>
    <property type="match status" value="1"/>
</dbReference>
<keyword evidence="2" id="KW-0936">Ethylene signaling pathway</keyword>
<dbReference type="GO" id="GO:0009873">
    <property type="term" value="P:ethylene-activated signaling pathway"/>
    <property type="evidence" value="ECO:0007669"/>
    <property type="project" value="UniProtKB-KW"/>
</dbReference>
<evidence type="ECO:0000256" key="5">
    <source>
        <dbReference type="ARBA" id="ARBA00023159"/>
    </source>
</evidence>
<evidence type="ECO:0000313" key="11">
    <source>
        <dbReference type="EMBL" id="GAV79483.1"/>
    </source>
</evidence>